<dbReference type="RefSeq" id="XP_042997587.1">
    <property type="nucleotide sequence ID" value="XM_043141653.1"/>
</dbReference>
<evidence type="ECO:0000259" key="2">
    <source>
        <dbReference type="Pfam" id="PF23395"/>
    </source>
</evidence>
<keyword evidence="4" id="KW-1185">Reference proteome</keyword>
<name>A0A8E5HQY0_USTVR</name>
<dbReference type="Pfam" id="PF23395">
    <property type="entry name" value="SAM_6"/>
    <property type="match status" value="1"/>
</dbReference>
<proteinExistence type="predicted"/>
<feature type="domain" description="DUF7102" evidence="1">
    <location>
        <begin position="425"/>
        <end position="579"/>
    </location>
</feature>
<feature type="domain" description="SAM-like" evidence="2">
    <location>
        <begin position="591"/>
        <end position="646"/>
    </location>
</feature>
<dbReference type="EMBL" id="CP072755">
    <property type="protein sequence ID" value="QUC19914.1"/>
    <property type="molecule type" value="Genomic_DNA"/>
</dbReference>
<dbReference type="KEGG" id="uvi:66064933"/>
<dbReference type="InterPro" id="IPR055528">
    <property type="entry name" value="DUF7102"/>
</dbReference>
<dbReference type="AlphaFoldDB" id="A0A8E5HQY0"/>
<gene>
    <name evidence="3" type="ORF">UV8b_04155</name>
</gene>
<evidence type="ECO:0000259" key="1">
    <source>
        <dbReference type="Pfam" id="PF23394"/>
    </source>
</evidence>
<accession>A0A8E5HQY0</accession>
<dbReference type="InterPro" id="IPR057559">
    <property type="entry name" value="SAM_6"/>
</dbReference>
<dbReference type="Proteomes" id="UP000027002">
    <property type="component" value="Chromosome 3"/>
</dbReference>
<dbReference type="GeneID" id="66064933"/>
<organism evidence="3 4">
    <name type="scientific">Ustilaginoidea virens</name>
    <name type="common">Rice false smut fungus</name>
    <name type="synonym">Villosiclava virens</name>
    <dbReference type="NCBI Taxonomy" id="1159556"/>
    <lineage>
        <taxon>Eukaryota</taxon>
        <taxon>Fungi</taxon>
        <taxon>Dikarya</taxon>
        <taxon>Ascomycota</taxon>
        <taxon>Pezizomycotina</taxon>
        <taxon>Sordariomycetes</taxon>
        <taxon>Hypocreomycetidae</taxon>
        <taxon>Hypocreales</taxon>
        <taxon>Clavicipitaceae</taxon>
        <taxon>Ustilaginoidea</taxon>
    </lineage>
</organism>
<evidence type="ECO:0000313" key="4">
    <source>
        <dbReference type="Proteomes" id="UP000027002"/>
    </source>
</evidence>
<sequence>MDFAENADKYVQREYCFVNRSGGSFDVERNLKSLRATAFGPLSNCLTDEGDQHSYTLPVNGIDFQEPDDQPALLLRNLEQACKDLDASHQMLPKWNYSYRNLTVSSELLDIGFHAELDLAKYMHQFNEDLFGLSATATVMHPNLIGISHHSPEAFVSLLQQTPEPSVSPTQELKYLSLMNQGRERECDDVIASTEPMLPRQGLQAAAFNLNHTQQSSAPLATTAAHVVSKDSVLSQTPDHSHALPPRKGVEQIALHEACISYDETRDGILSDIEIFTSSTVNDDGQESVSKYFRPNSDFAGSPKATESPIKQFKDEGVWARAEATSLTSQKEYHETDQLLSRFMQMRGNKGRISVTTEAVPCNTASTGKSKSKVIKGSPMKCAREAKSVQETIQADTNEWLATSSPDVSVPTKTGCCLVSIQLGPSVIRHIEEVWPAEHLIDRDFNSQLASTGLSSASGGVASFAAEVDVSLTSDTGLISTTLLQIKQKPLPGSHALTTVRQRIYNLSLKYKTLIIFVAETASSKEDRISLSTSDMAAYTDFVCFTTSLRAIVTVCLLPGAAKTLARWILSVMAKYAPQAAGLHYATSLGDTSWELFFRQSGMNVRAAQILAHRLFEDFGTSGLAKFLAMGSSERGARYGSVLNLEEELLQAACLWDEE</sequence>
<dbReference type="Pfam" id="PF23394">
    <property type="entry name" value="DUF7102"/>
    <property type="match status" value="1"/>
</dbReference>
<reference evidence="3" key="1">
    <citation type="submission" date="2020-03" db="EMBL/GenBank/DDBJ databases">
        <title>A mixture of massive structural variations and highly conserved coding sequences in Ustilaginoidea virens genome.</title>
        <authorList>
            <person name="Zhang K."/>
            <person name="Zhao Z."/>
            <person name="Zhang Z."/>
            <person name="Li Y."/>
            <person name="Hsiang T."/>
            <person name="Sun W."/>
        </authorList>
    </citation>
    <scope>NUCLEOTIDE SEQUENCE</scope>
    <source>
        <strain evidence="3">UV-8b</strain>
    </source>
</reference>
<evidence type="ECO:0000313" key="3">
    <source>
        <dbReference type="EMBL" id="QUC19914.1"/>
    </source>
</evidence>
<dbReference type="OrthoDB" id="3647246at2759"/>
<protein>
    <submittedName>
        <fullName evidence="3">Uncharacterized protein</fullName>
    </submittedName>
</protein>